<dbReference type="PANTHER" id="PTHR30537:SF5">
    <property type="entry name" value="HTH-TYPE TRANSCRIPTIONAL ACTIVATOR TTDR-RELATED"/>
    <property type="match status" value="1"/>
</dbReference>
<dbReference type="Gene3D" id="3.40.190.290">
    <property type="match status" value="1"/>
</dbReference>
<dbReference type="InterPro" id="IPR036388">
    <property type="entry name" value="WH-like_DNA-bd_sf"/>
</dbReference>
<keyword evidence="4" id="KW-0804">Transcription</keyword>
<keyword evidence="3" id="KW-0238">DNA-binding</keyword>
<evidence type="ECO:0000256" key="2">
    <source>
        <dbReference type="ARBA" id="ARBA00023015"/>
    </source>
</evidence>
<accession>A0A3S8U9D5</accession>
<name>A0A3S8U9D5_9RHOB</name>
<sequence>MDKLSTMQAYCRIVDRGSFARAAEDLGVSAALLSREIRLLEDSLGTTLITRTTRRMSLTEAGRVYYHEALGILDAVHRVEDHIRDGAGAIRGHLKVNASNSFGTLVIAPVLPAFTAAFPDLRVTLSLDDRVVDMVEGGFDVSIRIRSAMRDSTLIARKIGTVHQGVFAAPSYVAHAGLPTRPDDIPHHKVIGFLLSDHLTSWDMVGPDGPVNLSVDPAVRVGSSIVLRDLLVAGAGVGTLPSFVSDGPVARGELVRLLPDYRFAPRDICAVTAARLGMDARVMAFLDHLQAALKG</sequence>
<dbReference type="OrthoDB" id="9813056at2"/>
<dbReference type="Pfam" id="PF03466">
    <property type="entry name" value="LysR_substrate"/>
    <property type="match status" value="1"/>
</dbReference>
<dbReference type="PROSITE" id="PS50931">
    <property type="entry name" value="HTH_LYSR"/>
    <property type="match status" value="1"/>
</dbReference>
<dbReference type="InterPro" id="IPR036390">
    <property type="entry name" value="WH_DNA-bd_sf"/>
</dbReference>
<dbReference type="CDD" id="cd08422">
    <property type="entry name" value="PBP2_CrgA_like"/>
    <property type="match status" value="1"/>
</dbReference>
<evidence type="ECO:0000256" key="4">
    <source>
        <dbReference type="ARBA" id="ARBA00023163"/>
    </source>
</evidence>
<organism evidence="6 7">
    <name type="scientific">Tabrizicola piscis</name>
    <dbReference type="NCBI Taxonomy" id="2494374"/>
    <lineage>
        <taxon>Bacteria</taxon>
        <taxon>Pseudomonadati</taxon>
        <taxon>Pseudomonadota</taxon>
        <taxon>Alphaproteobacteria</taxon>
        <taxon>Rhodobacterales</taxon>
        <taxon>Paracoccaceae</taxon>
        <taxon>Tabrizicola</taxon>
    </lineage>
</organism>
<dbReference type="Proteomes" id="UP000282002">
    <property type="component" value="Chromosome"/>
</dbReference>
<proteinExistence type="inferred from homology"/>
<evidence type="ECO:0000259" key="5">
    <source>
        <dbReference type="PROSITE" id="PS50931"/>
    </source>
</evidence>
<reference evidence="6 7" key="1">
    <citation type="submission" date="2018-12" db="EMBL/GenBank/DDBJ databases">
        <title>Complete genome sequencing of Tabrizicola sp. K13M18.</title>
        <authorList>
            <person name="Bae J.-W."/>
        </authorList>
    </citation>
    <scope>NUCLEOTIDE SEQUENCE [LARGE SCALE GENOMIC DNA]</scope>
    <source>
        <strain evidence="6 7">K13M18</strain>
    </source>
</reference>
<dbReference type="KEGG" id="taw:EI545_16060"/>
<dbReference type="RefSeq" id="WP_125326398.1">
    <property type="nucleotide sequence ID" value="NZ_CP034328.1"/>
</dbReference>
<keyword evidence="2" id="KW-0805">Transcription regulation</keyword>
<evidence type="ECO:0000256" key="3">
    <source>
        <dbReference type="ARBA" id="ARBA00023125"/>
    </source>
</evidence>
<dbReference type="SUPFAM" id="SSF53850">
    <property type="entry name" value="Periplasmic binding protein-like II"/>
    <property type="match status" value="1"/>
</dbReference>
<dbReference type="Pfam" id="PF00126">
    <property type="entry name" value="HTH_1"/>
    <property type="match status" value="1"/>
</dbReference>
<dbReference type="SUPFAM" id="SSF46785">
    <property type="entry name" value="Winged helix' DNA-binding domain"/>
    <property type="match status" value="1"/>
</dbReference>
<dbReference type="EMBL" id="CP034328">
    <property type="protein sequence ID" value="AZL60206.1"/>
    <property type="molecule type" value="Genomic_DNA"/>
</dbReference>
<comment type="similarity">
    <text evidence="1">Belongs to the LysR transcriptional regulatory family.</text>
</comment>
<dbReference type="FunFam" id="1.10.10.10:FF:000001">
    <property type="entry name" value="LysR family transcriptional regulator"/>
    <property type="match status" value="1"/>
</dbReference>
<dbReference type="Gene3D" id="1.10.10.10">
    <property type="entry name" value="Winged helix-like DNA-binding domain superfamily/Winged helix DNA-binding domain"/>
    <property type="match status" value="1"/>
</dbReference>
<feature type="domain" description="HTH lysR-type" evidence="5">
    <location>
        <begin position="1"/>
        <end position="59"/>
    </location>
</feature>
<evidence type="ECO:0000256" key="1">
    <source>
        <dbReference type="ARBA" id="ARBA00009437"/>
    </source>
</evidence>
<keyword evidence="7" id="KW-1185">Reference proteome</keyword>
<gene>
    <name evidence="6" type="ORF">EI545_16060</name>
</gene>
<dbReference type="GO" id="GO:0003700">
    <property type="term" value="F:DNA-binding transcription factor activity"/>
    <property type="evidence" value="ECO:0007669"/>
    <property type="project" value="InterPro"/>
</dbReference>
<dbReference type="InterPro" id="IPR000847">
    <property type="entry name" value="LysR_HTH_N"/>
</dbReference>
<dbReference type="InterPro" id="IPR005119">
    <property type="entry name" value="LysR_subst-bd"/>
</dbReference>
<protein>
    <submittedName>
        <fullName evidence="6">LysR family transcriptional regulator</fullName>
    </submittedName>
</protein>
<evidence type="ECO:0000313" key="6">
    <source>
        <dbReference type="EMBL" id="AZL60206.1"/>
    </source>
</evidence>
<dbReference type="GO" id="GO:0003677">
    <property type="term" value="F:DNA binding"/>
    <property type="evidence" value="ECO:0007669"/>
    <property type="project" value="UniProtKB-KW"/>
</dbReference>
<dbReference type="AlphaFoldDB" id="A0A3S8U9D5"/>
<dbReference type="InterPro" id="IPR058163">
    <property type="entry name" value="LysR-type_TF_proteobact-type"/>
</dbReference>
<dbReference type="PANTHER" id="PTHR30537">
    <property type="entry name" value="HTH-TYPE TRANSCRIPTIONAL REGULATOR"/>
    <property type="match status" value="1"/>
</dbReference>
<evidence type="ECO:0000313" key="7">
    <source>
        <dbReference type="Proteomes" id="UP000282002"/>
    </source>
</evidence>